<protein>
    <submittedName>
        <fullName evidence="1">Uncharacterized protein</fullName>
    </submittedName>
</protein>
<dbReference type="RefSeq" id="WP_138603717.1">
    <property type="nucleotide sequence ID" value="NZ_VCIA01000001.1"/>
</dbReference>
<comment type="caution">
    <text evidence="1">The sequence shown here is derived from an EMBL/GenBank/DDBJ whole genome shotgun (WGS) entry which is preliminary data.</text>
</comment>
<evidence type="ECO:0000313" key="2">
    <source>
        <dbReference type="Proteomes" id="UP000306980"/>
    </source>
</evidence>
<proteinExistence type="predicted"/>
<dbReference type="EMBL" id="VCIA01000001">
    <property type="protein sequence ID" value="TMN22819.1"/>
    <property type="molecule type" value="Genomic_DNA"/>
</dbReference>
<organism evidence="1 2">
    <name type="scientific">Lentibacillus cibarius</name>
    <dbReference type="NCBI Taxonomy" id="2583219"/>
    <lineage>
        <taxon>Bacteria</taxon>
        <taxon>Bacillati</taxon>
        <taxon>Bacillota</taxon>
        <taxon>Bacilli</taxon>
        <taxon>Bacillales</taxon>
        <taxon>Bacillaceae</taxon>
        <taxon>Lentibacillus</taxon>
    </lineage>
</organism>
<dbReference type="OrthoDB" id="9793166at2"/>
<dbReference type="AlphaFoldDB" id="A0A5S3QM06"/>
<reference evidence="1 2" key="1">
    <citation type="submission" date="2019-05" db="EMBL/GenBank/DDBJ databases">
        <title>Genomic analysis of Lentibacillus sp. NKC220-2.</title>
        <authorList>
            <person name="Oh Y.J."/>
        </authorList>
    </citation>
    <scope>NUCLEOTIDE SEQUENCE [LARGE SCALE GENOMIC DNA]</scope>
    <source>
        <strain evidence="1 2">NKC220-2</strain>
    </source>
</reference>
<dbReference type="Proteomes" id="UP000306980">
    <property type="component" value="Unassembled WGS sequence"/>
</dbReference>
<sequence>MFLSVSFFTANLEKPYGLSQADLDYDIKMFTGHGFSEQFVNGVKDLDTVIAHTLVVKKENIIEALKQGRYGKSRIVRSKCGFLYVFSYTLMVDSH</sequence>
<accession>A0A5S3QM06</accession>
<evidence type="ECO:0000313" key="1">
    <source>
        <dbReference type="EMBL" id="TMN22819.1"/>
    </source>
</evidence>
<gene>
    <name evidence="1" type="ORF">FFL34_12465</name>
</gene>
<name>A0A5S3QM06_9BACI</name>